<dbReference type="RefSeq" id="WP_301162186.1">
    <property type="nucleotide sequence ID" value="NZ_JAUHTB010000002.1"/>
</dbReference>
<comment type="caution">
    <text evidence="2">The sequence shown here is derived from an EMBL/GenBank/DDBJ whole genome shotgun (WGS) entry which is preliminary data.</text>
</comment>
<name>A0ABT8GZ16_9ACTN</name>
<evidence type="ECO:0000313" key="3">
    <source>
        <dbReference type="Proteomes" id="UP001172702"/>
    </source>
</evidence>
<evidence type="ECO:0000313" key="2">
    <source>
        <dbReference type="EMBL" id="MDN4504959.1"/>
    </source>
</evidence>
<sequence length="174" mass="19352">MAVNTMDGPSRPGDPHDDQDTRTYLGHIAALHRDWDELETRGDDSVQLSRRARSALSEAVRADARHGARVDMPPTHIGPYTLTELALRILIRDTIDDIDGVVSLRTTIDYDPGRGWNSRGLPRRVECRISAVETTPDLPGLAEQVRSAVRGACARELDLPDLPIDVHIEDLHEH</sequence>
<dbReference type="EMBL" id="JAUHTB010000002">
    <property type="protein sequence ID" value="MDN4504959.1"/>
    <property type="molecule type" value="Genomic_DNA"/>
</dbReference>
<proteinExistence type="predicted"/>
<dbReference type="Proteomes" id="UP001172702">
    <property type="component" value="Unassembled WGS sequence"/>
</dbReference>
<feature type="region of interest" description="Disordered" evidence="1">
    <location>
        <begin position="1"/>
        <end position="21"/>
    </location>
</feature>
<reference evidence="2 3" key="1">
    <citation type="submission" date="2023-07" db="EMBL/GenBank/DDBJ databases">
        <title>Strategy for survival of the halotoleranting strain Dietzia MX2 from the Yakshinskoe mineral salts deposit.</title>
        <authorList>
            <person name="Kharitonova M.A."/>
            <person name="Kupriyanova-Ashina F.G."/>
            <person name="Shakirov T.R."/>
            <person name="Vafina M.S."/>
            <person name="Ilinskaya O.N."/>
        </authorList>
    </citation>
    <scope>NUCLEOTIDE SEQUENCE [LARGE SCALE GENOMIC DNA]</scope>
    <source>
        <strain evidence="2 3">MX2</strain>
    </source>
</reference>
<organism evidence="2 3">
    <name type="scientific">Dietzia maris</name>
    <dbReference type="NCBI Taxonomy" id="37915"/>
    <lineage>
        <taxon>Bacteria</taxon>
        <taxon>Bacillati</taxon>
        <taxon>Actinomycetota</taxon>
        <taxon>Actinomycetes</taxon>
        <taxon>Mycobacteriales</taxon>
        <taxon>Dietziaceae</taxon>
        <taxon>Dietzia</taxon>
    </lineage>
</organism>
<evidence type="ECO:0000256" key="1">
    <source>
        <dbReference type="SAM" id="MobiDB-lite"/>
    </source>
</evidence>
<accession>A0ABT8GZ16</accession>
<protein>
    <recommendedName>
        <fullName evidence="4">Asp23/Gls24 family envelope stress response protein</fullName>
    </recommendedName>
</protein>
<keyword evidence="3" id="KW-1185">Reference proteome</keyword>
<evidence type="ECO:0008006" key="4">
    <source>
        <dbReference type="Google" id="ProtNLM"/>
    </source>
</evidence>
<gene>
    <name evidence="2" type="ORF">QYF62_02640</name>
</gene>